<keyword evidence="4" id="KW-1185">Reference proteome</keyword>
<gene>
    <name evidence="3" type="ORF">BJ508DRAFT_410746</name>
</gene>
<feature type="compositionally biased region" description="Acidic residues" evidence="2">
    <location>
        <begin position="289"/>
        <end position="302"/>
    </location>
</feature>
<feature type="compositionally biased region" description="Basic and acidic residues" evidence="2">
    <location>
        <begin position="317"/>
        <end position="328"/>
    </location>
</feature>
<evidence type="ECO:0000256" key="2">
    <source>
        <dbReference type="SAM" id="MobiDB-lite"/>
    </source>
</evidence>
<dbReference type="Proteomes" id="UP000275078">
    <property type="component" value="Unassembled WGS sequence"/>
</dbReference>
<evidence type="ECO:0000313" key="4">
    <source>
        <dbReference type="Proteomes" id="UP000275078"/>
    </source>
</evidence>
<reference evidence="3 4" key="1">
    <citation type="journal article" date="2018" name="Nat. Ecol. Evol.">
        <title>Pezizomycetes genomes reveal the molecular basis of ectomycorrhizal truffle lifestyle.</title>
        <authorList>
            <person name="Murat C."/>
            <person name="Payen T."/>
            <person name="Noel B."/>
            <person name="Kuo A."/>
            <person name="Morin E."/>
            <person name="Chen J."/>
            <person name="Kohler A."/>
            <person name="Krizsan K."/>
            <person name="Balestrini R."/>
            <person name="Da Silva C."/>
            <person name="Montanini B."/>
            <person name="Hainaut M."/>
            <person name="Levati E."/>
            <person name="Barry K.W."/>
            <person name="Belfiori B."/>
            <person name="Cichocki N."/>
            <person name="Clum A."/>
            <person name="Dockter R.B."/>
            <person name="Fauchery L."/>
            <person name="Guy J."/>
            <person name="Iotti M."/>
            <person name="Le Tacon F."/>
            <person name="Lindquist E.A."/>
            <person name="Lipzen A."/>
            <person name="Malagnac F."/>
            <person name="Mello A."/>
            <person name="Molinier V."/>
            <person name="Miyauchi S."/>
            <person name="Poulain J."/>
            <person name="Riccioni C."/>
            <person name="Rubini A."/>
            <person name="Sitrit Y."/>
            <person name="Splivallo R."/>
            <person name="Traeger S."/>
            <person name="Wang M."/>
            <person name="Zifcakova L."/>
            <person name="Wipf D."/>
            <person name="Zambonelli A."/>
            <person name="Paolocci F."/>
            <person name="Nowrousian M."/>
            <person name="Ottonello S."/>
            <person name="Baldrian P."/>
            <person name="Spatafora J.W."/>
            <person name="Henrissat B."/>
            <person name="Nagy L.G."/>
            <person name="Aury J.M."/>
            <person name="Wincker P."/>
            <person name="Grigoriev I.V."/>
            <person name="Bonfante P."/>
            <person name="Martin F.M."/>
        </authorList>
    </citation>
    <scope>NUCLEOTIDE SEQUENCE [LARGE SCALE GENOMIC DNA]</scope>
    <source>
        <strain evidence="3 4">RN42</strain>
    </source>
</reference>
<accession>A0A3N4IMU8</accession>
<evidence type="ECO:0000256" key="1">
    <source>
        <dbReference type="ARBA" id="ARBA00009207"/>
    </source>
</evidence>
<evidence type="ECO:0000313" key="3">
    <source>
        <dbReference type="EMBL" id="RPA87209.1"/>
    </source>
</evidence>
<comment type="similarity">
    <text evidence="1">Belongs to the PPP4R2 family.</text>
</comment>
<feature type="region of interest" description="Disordered" evidence="2">
    <location>
        <begin position="249"/>
        <end position="363"/>
    </location>
</feature>
<sequence length="363" mass="40055">MTTDSQYDADTAILQQWASTGKAEITDWPDMLQRLIQRIEDIAHKTYITIPDTRPSSPPPPPPPAPSTIERPESRLSMNSHPVSPPPSSSPEAMQPTPYPDLPPACSVLLLEIKECLHTYFTTAPPYTIQRMSELILEPKRHYTNLEKFLRALQKSVSVTSSIDNFPLPFNEVEAANLASIALGSNAEDALGGARLTPIPWLEPTQLTAGFLEGEDGTSTVKPDPNGISQGELLRQEQTLNIVPANQITPDEGQVHEGPPGIGAEDVGPQPAGTNFKESDGRDSSPALPEDDDTKMEDDEPEKAEKKEEPKEEEESKEERRESPKDEKMEDDVKEEPKEESKPAAAEDEDVDMEGTVRFEDKE</sequence>
<dbReference type="Pfam" id="PF09184">
    <property type="entry name" value="PPP4R2"/>
    <property type="match status" value="1"/>
</dbReference>
<dbReference type="GO" id="GO:0005737">
    <property type="term" value="C:cytoplasm"/>
    <property type="evidence" value="ECO:0007669"/>
    <property type="project" value="TreeGrafter"/>
</dbReference>
<dbReference type="EMBL" id="ML119647">
    <property type="protein sequence ID" value="RPA87209.1"/>
    <property type="molecule type" value="Genomic_DNA"/>
</dbReference>
<name>A0A3N4IMU8_ASCIM</name>
<dbReference type="PANTHER" id="PTHR16487:SF0">
    <property type="entry name" value="PROTEIN PHOSPHATASE 4 REGULATORY SUBUNIT 2-RELATED"/>
    <property type="match status" value="1"/>
</dbReference>
<proteinExistence type="inferred from homology"/>
<protein>
    <recommendedName>
        <fullName evidence="5">PPP4R2-domain-containing protein</fullName>
    </recommendedName>
</protein>
<organism evidence="3 4">
    <name type="scientific">Ascobolus immersus RN42</name>
    <dbReference type="NCBI Taxonomy" id="1160509"/>
    <lineage>
        <taxon>Eukaryota</taxon>
        <taxon>Fungi</taxon>
        <taxon>Dikarya</taxon>
        <taxon>Ascomycota</taxon>
        <taxon>Pezizomycotina</taxon>
        <taxon>Pezizomycetes</taxon>
        <taxon>Pezizales</taxon>
        <taxon>Ascobolaceae</taxon>
        <taxon>Ascobolus</taxon>
    </lineage>
</organism>
<evidence type="ECO:0008006" key="5">
    <source>
        <dbReference type="Google" id="ProtNLM"/>
    </source>
</evidence>
<dbReference type="InterPro" id="IPR015267">
    <property type="entry name" value="PPP4R2"/>
</dbReference>
<dbReference type="STRING" id="1160509.A0A3N4IMU8"/>
<dbReference type="AlphaFoldDB" id="A0A3N4IMU8"/>
<dbReference type="GO" id="GO:0019888">
    <property type="term" value="F:protein phosphatase regulator activity"/>
    <property type="evidence" value="ECO:0007669"/>
    <property type="project" value="InterPro"/>
</dbReference>
<dbReference type="GO" id="GO:0030289">
    <property type="term" value="C:protein phosphatase 4 complex"/>
    <property type="evidence" value="ECO:0007669"/>
    <property type="project" value="InterPro"/>
</dbReference>
<feature type="region of interest" description="Disordered" evidence="2">
    <location>
        <begin position="48"/>
        <end position="99"/>
    </location>
</feature>
<dbReference type="PANTHER" id="PTHR16487">
    <property type="entry name" value="PPP4R2-RELATED PROTEIN"/>
    <property type="match status" value="1"/>
</dbReference>
<dbReference type="OrthoDB" id="341898at2759"/>
<dbReference type="GO" id="GO:0005634">
    <property type="term" value="C:nucleus"/>
    <property type="evidence" value="ECO:0007669"/>
    <property type="project" value="TreeGrafter"/>
</dbReference>
<feature type="compositionally biased region" description="Pro residues" evidence="2">
    <location>
        <begin position="56"/>
        <end position="66"/>
    </location>
</feature>